<keyword evidence="4" id="KW-1185">Reference proteome</keyword>
<evidence type="ECO:0000256" key="2">
    <source>
        <dbReference type="SAM" id="SignalP"/>
    </source>
</evidence>
<reference evidence="4" key="1">
    <citation type="submission" date="2019-07" db="EMBL/GenBank/DDBJ databases">
        <title>De Novo Assembly of kiwifruit Actinidia rufa.</title>
        <authorList>
            <person name="Sugita-Konishi S."/>
            <person name="Sato K."/>
            <person name="Mori E."/>
            <person name="Abe Y."/>
            <person name="Kisaki G."/>
            <person name="Hamano K."/>
            <person name="Suezawa K."/>
            <person name="Otani M."/>
            <person name="Fukuda T."/>
            <person name="Manabe T."/>
            <person name="Gomi K."/>
            <person name="Tabuchi M."/>
            <person name="Akimitsu K."/>
            <person name="Kataoka I."/>
        </authorList>
    </citation>
    <scope>NUCLEOTIDE SEQUENCE [LARGE SCALE GENOMIC DNA]</scope>
    <source>
        <strain evidence="4">cv. Fuchu</strain>
    </source>
</reference>
<protein>
    <submittedName>
        <fullName evidence="3">Uncharacterized protein</fullName>
    </submittedName>
</protein>
<sequence>MGWLLAGVVFVTYVPTQPLAWWDSISNVSITGELLPSVLGSCGAMAAAATHTPRPASPWQTYGNCQMEYLDQQNSQTTEPTGFTHRENNIRNNDPKSFEDILRKGFSTGVCRSAQCGFSGPTSASGTSGRPTTTRSRGRHCGSHPNSRSFDTSSLPAEWRRNCFWVGSELEGRPEIPSPNLPDQQAALPLHPPIPPVIPNRGGRRQCANAGKPPTCPIGKCDFHCSCSGDTLQTVVDWVQKMCSRGWGEGE</sequence>
<feature type="signal peptide" evidence="2">
    <location>
        <begin position="1"/>
        <end position="16"/>
    </location>
</feature>
<dbReference type="AlphaFoldDB" id="A0A7J0D6P1"/>
<evidence type="ECO:0000313" key="4">
    <source>
        <dbReference type="Proteomes" id="UP000585474"/>
    </source>
</evidence>
<proteinExistence type="predicted"/>
<dbReference type="Proteomes" id="UP000585474">
    <property type="component" value="Unassembled WGS sequence"/>
</dbReference>
<gene>
    <name evidence="3" type="ORF">Acr_00g0001690</name>
</gene>
<feature type="region of interest" description="Disordered" evidence="1">
    <location>
        <begin position="118"/>
        <end position="153"/>
    </location>
</feature>
<dbReference type="EMBL" id="BJWL01000042">
    <property type="protein sequence ID" value="GFS28414.1"/>
    <property type="molecule type" value="Genomic_DNA"/>
</dbReference>
<feature type="compositionally biased region" description="Basic and acidic residues" evidence="1">
    <location>
        <begin position="84"/>
        <end position="95"/>
    </location>
</feature>
<feature type="chain" id="PRO_5029855658" evidence="2">
    <location>
        <begin position="17"/>
        <end position="251"/>
    </location>
</feature>
<evidence type="ECO:0000256" key="1">
    <source>
        <dbReference type="SAM" id="MobiDB-lite"/>
    </source>
</evidence>
<accession>A0A7J0D6P1</accession>
<feature type="compositionally biased region" description="Polar residues" evidence="1">
    <location>
        <begin position="144"/>
        <end position="153"/>
    </location>
</feature>
<keyword evidence="2" id="KW-0732">Signal</keyword>
<evidence type="ECO:0000313" key="3">
    <source>
        <dbReference type="EMBL" id="GFS28414.1"/>
    </source>
</evidence>
<name>A0A7J0D6P1_9ERIC</name>
<organism evidence="3 4">
    <name type="scientific">Actinidia rufa</name>
    <dbReference type="NCBI Taxonomy" id="165716"/>
    <lineage>
        <taxon>Eukaryota</taxon>
        <taxon>Viridiplantae</taxon>
        <taxon>Streptophyta</taxon>
        <taxon>Embryophyta</taxon>
        <taxon>Tracheophyta</taxon>
        <taxon>Spermatophyta</taxon>
        <taxon>Magnoliopsida</taxon>
        <taxon>eudicotyledons</taxon>
        <taxon>Gunneridae</taxon>
        <taxon>Pentapetalae</taxon>
        <taxon>asterids</taxon>
        <taxon>Ericales</taxon>
        <taxon>Actinidiaceae</taxon>
        <taxon>Actinidia</taxon>
    </lineage>
</organism>
<comment type="caution">
    <text evidence="3">The sequence shown here is derived from an EMBL/GenBank/DDBJ whole genome shotgun (WGS) entry which is preliminary data.</text>
</comment>
<feature type="compositionally biased region" description="Low complexity" evidence="1">
    <location>
        <begin position="119"/>
        <end position="135"/>
    </location>
</feature>
<feature type="region of interest" description="Disordered" evidence="1">
    <location>
        <begin position="76"/>
        <end position="95"/>
    </location>
</feature>